<name>A0A1T4VWG9_9FIRM</name>
<gene>
    <name evidence="2" type="ORF">SAMN02745111_01810</name>
</gene>
<protein>
    <submittedName>
        <fullName evidence="2">Cysteine-rich CPCC</fullName>
    </submittedName>
</protein>
<dbReference type="Pfam" id="PF14206">
    <property type="entry name" value="Cys_rich_CPCC"/>
    <property type="match status" value="1"/>
</dbReference>
<dbReference type="InterPro" id="IPR025983">
    <property type="entry name" value="Cys_rich_CPCC"/>
</dbReference>
<accession>A0A1T4VWG9</accession>
<feature type="domain" description="Cysteine-rich CPCC" evidence="1">
    <location>
        <begin position="15"/>
        <end position="67"/>
    </location>
</feature>
<dbReference type="AlphaFoldDB" id="A0A1T4VWG9"/>
<dbReference type="EMBL" id="FUXZ01000010">
    <property type="protein sequence ID" value="SKA69175.1"/>
    <property type="molecule type" value="Genomic_DNA"/>
</dbReference>
<organism evidence="2 3">
    <name type="scientific">Eubacterium uniforme</name>
    <dbReference type="NCBI Taxonomy" id="39495"/>
    <lineage>
        <taxon>Bacteria</taxon>
        <taxon>Bacillati</taxon>
        <taxon>Bacillota</taxon>
        <taxon>Clostridia</taxon>
        <taxon>Eubacteriales</taxon>
        <taxon>Eubacteriaceae</taxon>
        <taxon>Eubacterium</taxon>
    </lineage>
</organism>
<keyword evidence="3" id="KW-1185">Reference proteome</keyword>
<evidence type="ECO:0000313" key="3">
    <source>
        <dbReference type="Proteomes" id="UP000190814"/>
    </source>
</evidence>
<sequence length="82" mass="9718">MSKNTNMEYKEYPHICACCNEGTIEDVHDICLVCGWEDDEVQNNDIEFAGGANKDSLVEHRIKFQKLREKKKNYMWCNTWKK</sequence>
<evidence type="ECO:0000313" key="2">
    <source>
        <dbReference type="EMBL" id="SKA69175.1"/>
    </source>
</evidence>
<evidence type="ECO:0000259" key="1">
    <source>
        <dbReference type="Pfam" id="PF14206"/>
    </source>
</evidence>
<reference evidence="2 3" key="1">
    <citation type="submission" date="2017-02" db="EMBL/GenBank/DDBJ databases">
        <authorList>
            <person name="Peterson S.W."/>
        </authorList>
    </citation>
    <scope>NUCLEOTIDE SEQUENCE [LARGE SCALE GENOMIC DNA]</scope>
    <source>
        <strain evidence="2 3">ATCC 35992</strain>
    </source>
</reference>
<dbReference type="RefSeq" id="WP_242943026.1">
    <property type="nucleotide sequence ID" value="NZ_FUXZ01000010.1"/>
</dbReference>
<dbReference type="Proteomes" id="UP000190814">
    <property type="component" value="Unassembled WGS sequence"/>
</dbReference>
<proteinExistence type="predicted"/>
<dbReference type="STRING" id="39495.SAMN02745111_01810"/>